<keyword evidence="2" id="KW-1185">Reference proteome</keyword>
<accession>A0A1Y2J515</accession>
<dbReference type="Proteomes" id="UP000193067">
    <property type="component" value="Unassembled WGS sequence"/>
</dbReference>
<proteinExistence type="predicted"/>
<evidence type="ECO:0000313" key="1">
    <source>
        <dbReference type="EMBL" id="OSD08510.1"/>
    </source>
</evidence>
<protein>
    <submittedName>
        <fullName evidence="1">Uncharacterized protein</fullName>
    </submittedName>
</protein>
<dbReference type="EMBL" id="KZ084086">
    <property type="protein sequence ID" value="OSD08510.1"/>
    <property type="molecule type" value="Genomic_DNA"/>
</dbReference>
<organism evidence="1 2">
    <name type="scientific">Trametes coccinea (strain BRFM310)</name>
    <name type="common">Pycnoporus coccineus</name>
    <dbReference type="NCBI Taxonomy" id="1353009"/>
    <lineage>
        <taxon>Eukaryota</taxon>
        <taxon>Fungi</taxon>
        <taxon>Dikarya</taxon>
        <taxon>Basidiomycota</taxon>
        <taxon>Agaricomycotina</taxon>
        <taxon>Agaricomycetes</taxon>
        <taxon>Polyporales</taxon>
        <taxon>Polyporaceae</taxon>
        <taxon>Trametes</taxon>
    </lineage>
</organism>
<sequence>MGEDEEYIEDAVGEDDGDDENMAEMLAMLQEFQKRKASKTSARSVAFQTQKAAMFAEARMRVDDAVRSGIASIEHARTTILDLKAQEVSQEAALISLKALLESQDECVQGLLSTQNGVIEDLAHRRAEQIDEASAMLETQAIEREKSRKRLIASARSSIEENIEQQKVATDASNLIKHFKALIRS</sequence>
<name>A0A1Y2J515_TRAC3</name>
<dbReference type="OrthoDB" id="3264586at2759"/>
<gene>
    <name evidence="1" type="ORF">PYCCODRAFT_1429570</name>
</gene>
<dbReference type="AlphaFoldDB" id="A0A1Y2J515"/>
<evidence type="ECO:0000313" key="2">
    <source>
        <dbReference type="Proteomes" id="UP000193067"/>
    </source>
</evidence>
<reference evidence="1 2" key="1">
    <citation type="journal article" date="2015" name="Biotechnol. Biofuels">
        <title>Enhanced degradation of softwood versus hardwood by the white-rot fungus Pycnoporus coccineus.</title>
        <authorList>
            <person name="Couturier M."/>
            <person name="Navarro D."/>
            <person name="Chevret D."/>
            <person name="Henrissat B."/>
            <person name="Piumi F."/>
            <person name="Ruiz-Duenas F.J."/>
            <person name="Martinez A.T."/>
            <person name="Grigoriev I.V."/>
            <person name="Riley R."/>
            <person name="Lipzen A."/>
            <person name="Berrin J.G."/>
            <person name="Master E.R."/>
            <person name="Rosso M.N."/>
        </authorList>
    </citation>
    <scope>NUCLEOTIDE SEQUENCE [LARGE SCALE GENOMIC DNA]</scope>
    <source>
        <strain evidence="1 2">BRFM310</strain>
    </source>
</reference>